<dbReference type="PROSITE" id="PS50850">
    <property type="entry name" value="MFS"/>
    <property type="match status" value="1"/>
</dbReference>
<keyword evidence="7 9" id="KW-0472">Membrane</keyword>
<protein>
    <recommendedName>
        <fullName evidence="10">Major facilitator superfamily (MFS) profile domain-containing protein</fullName>
    </recommendedName>
</protein>
<dbReference type="GO" id="GO:0030122">
    <property type="term" value="C:AP-2 adaptor complex"/>
    <property type="evidence" value="ECO:0007669"/>
    <property type="project" value="TreeGrafter"/>
</dbReference>
<evidence type="ECO:0000256" key="8">
    <source>
        <dbReference type="ARBA" id="ARBA00023180"/>
    </source>
</evidence>
<evidence type="ECO:0000256" key="5">
    <source>
        <dbReference type="ARBA" id="ARBA00022775"/>
    </source>
</evidence>
<dbReference type="PANTHER" id="PTHR23506">
    <property type="entry name" value="GH10249P"/>
    <property type="match status" value="1"/>
</dbReference>
<keyword evidence="6 9" id="KW-1133">Transmembrane helix</keyword>
<dbReference type="InterPro" id="IPR020846">
    <property type="entry name" value="MFS_dom"/>
</dbReference>
<evidence type="ECO:0000256" key="1">
    <source>
        <dbReference type="ARBA" id="ARBA00004141"/>
    </source>
</evidence>
<dbReference type="Proteomes" id="UP000828390">
    <property type="component" value="Unassembled WGS sequence"/>
</dbReference>
<evidence type="ECO:0000256" key="7">
    <source>
        <dbReference type="ARBA" id="ARBA00023136"/>
    </source>
</evidence>
<comment type="similarity">
    <text evidence="2">Belongs to the major facilitator superfamily. Vesicular transporter family.</text>
</comment>
<dbReference type="InterPro" id="IPR011701">
    <property type="entry name" value="MFS"/>
</dbReference>
<evidence type="ECO:0000313" key="11">
    <source>
        <dbReference type="EMBL" id="KAH3770749.1"/>
    </source>
</evidence>
<reference evidence="11" key="2">
    <citation type="submission" date="2020-11" db="EMBL/GenBank/DDBJ databases">
        <authorList>
            <person name="McCartney M.A."/>
            <person name="Auch B."/>
            <person name="Kono T."/>
            <person name="Mallez S."/>
            <person name="Becker A."/>
            <person name="Gohl D.M."/>
            <person name="Silverstein K.A.T."/>
            <person name="Koren S."/>
            <person name="Bechman K.B."/>
            <person name="Herman A."/>
            <person name="Abrahante J.E."/>
            <person name="Garbe J."/>
        </authorList>
    </citation>
    <scope>NUCLEOTIDE SEQUENCE</scope>
    <source>
        <strain evidence="11">Duluth1</strain>
        <tissue evidence="11">Whole animal</tissue>
    </source>
</reference>
<reference evidence="11" key="1">
    <citation type="journal article" date="2019" name="bioRxiv">
        <title>The Genome of the Zebra Mussel, Dreissena polymorpha: A Resource for Invasive Species Research.</title>
        <authorList>
            <person name="McCartney M.A."/>
            <person name="Auch B."/>
            <person name="Kono T."/>
            <person name="Mallez S."/>
            <person name="Zhang Y."/>
            <person name="Obille A."/>
            <person name="Becker A."/>
            <person name="Abrahante J.E."/>
            <person name="Garbe J."/>
            <person name="Badalamenti J.P."/>
            <person name="Herman A."/>
            <person name="Mangelson H."/>
            <person name="Liachko I."/>
            <person name="Sullivan S."/>
            <person name="Sone E.D."/>
            <person name="Koren S."/>
            <person name="Silverstein K.A.T."/>
            <person name="Beckman K.B."/>
            <person name="Gohl D.M."/>
        </authorList>
    </citation>
    <scope>NUCLEOTIDE SEQUENCE</scope>
    <source>
        <strain evidence="11">Duluth1</strain>
        <tissue evidence="11">Whole animal</tissue>
    </source>
</reference>
<dbReference type="GO" id="GO:0030121">
    <property type="term" value="C:AP-1 adaptor complex"/>
    <property type="evidence" value="ECO:0007669"/>
    <property type="project" value="TreeGrafter"/>
</dbReference>
<evidence type="ECO:0000256" key="3">
    <source>
        <dbReference type="ARBA" id="ARBA00022448"/>
    </source>
</evidence>
<dbReference type="Pfam" id="PF07690">
    <property type="entry name" value="MFS_1"/>
    <property type="match status" value="1"/>
</dbReference>
<comment type="caution">
    <text evidence="11">The sequence shown here is derived from an EMBL/GenBank/DDBJ whole genome shotgun (WGS) entry which is preliminary data.</text>
</comment>
<evidence type="ECO:0000313" key="12">
    <source>
        <dbReference type="Proteomes" id="UP000828390"/>
    </source>
</evidence>
<feature type="transmembrane region" description="Helical" evidence="9">
    <location>
        <begin position="32"/>
        <end position="55"/>
    </location>
</feature>
<organism evidence="11 12">
    <name type="scientific">Dreissena polymorpha</name>
    <name type="common">Zebra mussel</name>
    <name type="synonym">Mytilus polymorpha</name>
    <dbReference type="NCBI Taxonomy" id="45954"/>
    <lineage>
        <taxon>Eukaryota</taxon>
        <taxon>Metazoa</taxon>
        <taxon>Spiralia</taxon>
        <taxon>Lophotrochozoa</taxon>
        <taxon>Mollusca</taxon>
        <taxon>Bivalvia</taxon>
        <taxon>Autobranchia</taxon>
        <taxon>Heteroconchia</taxon>
        <taxon>Euheterodonta</taxon>
        <taxon>Imparidentia</taxon>
        <taxon>Neoheterodontei</taxon>
        <taxon>Myida</taxon>
        <taxon>Dreissenoidea</taxon>
        <taxon>Dreissenidae</taxon>
        <taxon>Dreissena</taxon>
    </lineage>
</organism>
<comment type="subcellular location">
    <subcellularLocation>
        <location evidence="1">Membrane</location>
        <topology evidence="1">Multi-pass membrane protein</topology>
    </subcellularLocation>
</comment>
<keyword evidence="8" id="KW-0325">Glycoprotein</keyword>
<feature type="transmembrane region" description="Helical" evidence="9">
    <location>
        <begin position="137"/>
        <end position="158"/>
    </location>
</feature>
<keyword evidence="5" id="KW-0532">Neurotransmitter transport</keyword>
<evidence type="ECO:0000256" key="2">
    <source>
        <dbReference type="ARBA" id="ARBA00006829"/>
    </source>
</evidence>
<evidence type="ECO:0000259" key="10">
    <source>
        <dbReference type="PROSITE" id="PS50850"/>
    </source>
</evidence>
<name>A0A9D4IEQ6_DREPO</name>
<evidence type="ECO:0000256" key="4">
    <source>
        <dbReference type="ARBA" id="ARBA00022692"/>
    </source>
</evidence>
<dbReference type="SUPFAM" id="SSF103473">
    <property type="entry name" value="MFS general substrate transporter"/>
    <property type="match status" value="1"/>
</dbReference>
<feature type="transmembrane region" description="Helical" evidence="9">
    <location>
        <begin position="271"/>
        <end position="296"/>
    </location>
</feature>
<dbReference type="AlphaFoldDB" id="A0A9D4IEQ6"/>
<dbReference type="InterPro" id="IPR050930">
    <property type="entry name" value="MFS_Vesicular_Transporter"/>
</dbReference>
<feature type="domain" description="Major facilitator superfamily (MFS) profile" evidence="10">
    <location>
        <begin position="33"/>
        <end position="313"/>
    </location>
</feature>
<keyword evidence="3" id="KW-0813">Transport</keyword>
<gene>
    <name evidence="11" type="ORF">DPMN_172042</name>
</gene>
<dbReference type="GO" id="GO:0043195">
    <property type="term" value="C:terminal bouton"/>
    <property type="evidence" value="ECO:0007669"/>
    <property type="project" value="TreeGrafter"/>
</dbReference>
<sequence>MNYRVIELRDKVSGLCSGLKDRINDPVHQRRLVLAIVCIALLLDDMLYMVIVPLIPEYLADLRRNGEEMNTYNRIQHLNWTAFNIAYSNASLWYEDLTYATPMPDESQLSISVLFASKAIFQLLINPFTGMFIDRVGYYLPLIIGMAIMFMSTTVFAFGKSFAVLIFARSLQGFGSAFSNASGLAMLADRFPEEGERNKAFGIALAFTSFGSFFAPPFGGILYQFVGNIVPFLLLASICVIDGLLVLFVMKPGIKMRNVIPPEDRPKATPIWRLLMDPFILVAAGALTMANVPLAFLEPTIAVWMDKTMNSDR</sequence>
<evidence type="ECO:0000256" key="9">
    <source>
        <dbReference type="SAM" id="Phobius"/>
    </source>
</evidence>
<dbReference type="InterPro" id="IPR036259">
    <property type="entry name" value="MFS_trans_sf"/>
</dbReference>
<proteinExistence type="inferred from homology"/>
<feature type="transmembrane region" description="Helical" evidence="9">
    <location>
        <begin position="200"/>
        <end position="223"/>
    </location>
</feature>
<accession>A0A9D4IEQ6</accession>
<dbReference type="GO" id="GO:0005277">
    <property type="term" value="F:acetylcholine transmembrane transporter activity"/>
    <property type="evidence" value="ECO:0007669"/>
    <property type="project" value="TreeGrafter"/>
</dbReference>
<dbReference type="PANTHER" id="PTHR23506:SF13">
    <property type="entry name" value="VESICULAR ACETYLCHOLINE TRANSPORTER"/>
    <property type="match status" value="1"/>
</dbReference>
<keyword evidence="4 9" id="KW-0812">Transmembrane</keyword>
<dbReference type="EMBL" id="JAIWYP010000009">
    <property type="protein sequence ID" value="KAH3770749.1"/>
    <property type="molecule type" value="Genomic_DNA"/>
</dbReference>
<dbReference type="Gene3D" id="1.20.1250.20">
    <property type="entry name" value="MFS general substrate transporter like domains"/>
    <property type="match status" value="1"/>
</dbReference>
<dbReference type="GO" id="GO:0007268">
    <property type="term" value="P:chemical synaptic transmission"/>
    <property type="evidence" value="ECO:0007669"/>
    <property type="project" value="TreeGrafter"/>
</dbReference>
<evidence type="ECO:0000256" key="6">
    <source>
        <dbReference type="ARBA" id="ARBA00022989"/>
    </source>
</evidence>
<keyword evidence="12" id="KW-1185">Reference proteome</keyword>
<feature type="transmembrane region" description="Helical" evidence="9">
    <location>
        <begin position="229"/>
        <end position="250"/>
    </location>
</feature>